<protein>
    <submittedName>
        <fullName evidence="1">Uncharacterized protein</fullName>
    </submittedName>
</protein>
<accession>A0A0G0W9Q4</accession>
<dbReference type="AlphaFoldDB" id="A0A0G0W9Q4"/>
<evidence type="ECO:0000313" key="1">
    <source>
        <dbReference type="EMBL" id="KKS09685.1"/>
    </source>
</evidence>
<dbReference type="Proteomes" id="UP000033869">
    <property type="component" value="Unassembled WGS sequence"/>
</dbReference>
<name>A0A0G0W9Q4_UNCC2</name>
<evidence type="ECO:0000313" key="2">
    <source>
        <dbReference type="Proteomes" id="UP000033869"/>
    </source>
</evidence>
<comment type="caution">
    <text evidence="1">The sequence shown here is derived from an EMBL/GenBank/DDBJ whole genome shotgun (WGS) entry which is preliminary data.</text>
</comment>
<gene>
    <name evidence="1" type="ORF">UU65_C0001G0090</name>
</gene>
<reference evidence="1 2" key="1">
    <citation type="journal article" date="2015" name="Nature">
        <title>rRNA introns, odd ribosomes, and small enigmatic genomes across a large radiation of phyla.</title>
        <authorList>
            <person name="Brown C.T."/>
            <person name="Hug L.A."/>
            <person name="Thomas B.C."/>
            <person name="Sharon I."/>
            <person name="Castelle C.J."/>
            <person name="Singh A."/>
            <person name="Wilkins M.J."/>
            <person name="Williams K.H."/>
            <person name="Banfield J.F."/>
        </authorList>
    </citation>
    <scope>NUCLEOTIDE SEQUENCE [LARGE SCALE GENOMIC DNA]</scope>
</reference>
<sequence length="118" mass="13391">MTYGKQDRWRKKRNLIVKVTSRQFEAIRHIFTKAIADGGMANYSLNELKVVLGLENSAFRSLIKALHMNKRLINVAGDEYSINHKKLISIKEIVVVNGSGSHHPTGKKWIGETGQFKN</sequence>
<organism evidence="1 2">
    <name type="scientific">candidate division CPR2 bacterium GW2011_GWC1_41_48</name>
    <dbReference type="NCBI Taxonomy" id="1618344"/>
    <lineage>
        <taxon>Bacteria</taxon>
        <taxon>Bacteria division CPR2</taxon>
    </lineage>
</organism>
<dbReference type="EMBL" id="LCBL01000001">
    <property type="protein sequence ID" value="KKS09685.1"/>
    <property type="molecule type" value="Genomic_DNA"/>
</dbReference>
<proteinExistence type="predicted"/>